<dbReference type="PANTHER" id="PTHR46599:SF3">
    <property type="entry name" value="PIGGYBAC TRANSPOSABLE ELEMENT-DERIVED PROTEIN 4"/>
    <property type="match status" value="1"/>
</dbReference>
<evidence type="ECO:0000256" key="1">
    <source>
        <dbReference type="SAM" id="MobiDB-lite"/>
    </source>
</evidence>
<dbReference type="Pfam" id="PF13843">
    <property type="entry name" value="DDE_Tnp_1_7"/>
    <property type="match status" value="1"/>
</dbReference>
<reference evidence="3 4" key="1">
    <citation type="journal article" date="2024" name="BMC Genomics">
        <title>De novo assembly and annotation of Popillia japonica's genome with initial clues to its potential as an invasive pest.</title>
        <authorList>
            <person name="Cucini C."/>
            <person name="Boschi S."/>
            <person name="Funari R."/>
            <person name="Cardaioli E."/>
            <person name="Iannotti N."/>
            <person name="Marturano G."/>
            <person name="Paoli F."/>
            <person name="Bruttini M."/>
            <person name="Carapelli A."/>
            <person name="Frati F."/>
            <person name="Nardi F."/>
        </authorList>
    </citation>
    <scope>NUCLEOTIDE SEQUENCE [LARGE SCALE GENOMIC DNA]</scope>
    <source>
        <strain evidence="3">DMR45628</strain>
    </source>
</reference>
<evidence type="ECO:0000313" key="4">
    <source>
        <dbReference type="Proteomes" id="UP001458880"/>
    </source>
</evidence>
<feature type="compositionally biased region" description="Acidic residues" evidence="1">
    <location>
        <begin position="1"/>
        <end position="16"/>
    </location>
</feature>
<dbReference type="EMBL" id="JASPKY010000285">
    <property type="protein sequence ID" value="KAK9711086.1"/>
    <property type="molecule type" value="Genomic_DNA"/>
</dbReference>
<keyword evidence="4" id="KW-1185">Reference proteome</keyword>
<dbReference type="Proteomes" id="UP001458880">
    <property type="component" value="Unassembled WGS sequence"/>
</dbReference>
<evidence type="ECO:0000259" key="2">
    <source>
        <dbReference type="Pfam" id="PF13843"/>
    </source>
</evidence>
<dbReference type="InterPro" id="IPR029526">
    <property type="entry name" value="PGBD"/>
</dbReference>
<evidence type="ECO:0000313" key="3">
    <source>
        <dbReference type="EMBL" id="KAK9711086.1"/>
    </source>
</evidence>
<sequence length="478" mass="56335">METDSDYEPSEEDELEQSGSSSSEDELSDNLLQFFNLFFDDELVNEIALQTNIYAGQVRTEGNAKSQWRDVTSNEIRLFLAINIMQSVVKKPDLQDYWSRNPIIETPFVRKMMPYKRFVTIKQYLHFSDNAKQAVNLICVRYEEKIEKRLYELKSLQQRQKEVCKSLGCEPIPIQESLPTVEEIDKLCAHIEGLENEKFKREQLKKAYIGKFIKTMLEELLQYWDKCHFSSAERESFETYYQANKETLLMLERREEYLKRLTELEDRENDLNHYKNRGGTVLKEEKERNGLKKKLREMELVLLDIAVKFEEEHNRPFLSWGRSIPDIIEKTREDYETVNNKKQSGFLGSTLSGSKRNLLTLTSAPSAAGTSSKQKLPPTSLFSSNKKRTPMRATPIIRLNDQTLTQKTKLKDRVQKRRLRYSHERKKRMDKIRRLSKVLMERRNSNEFLDIDEFELIFKYIGGRIVVFYLSGIMEVAC</sequence>
<feature type="region of interest" description="Disordered" evidence="1">
    <location>
        <begin position="363"/>
        <end position="386"/>
    </location>
</feature>
<accession>A0AAW1K236</accession>
<dbReference type="Gene3D" id="1.20.58.1520">
    <property type="match status" value="1"/>
</dbReference>
<organism evidence="3 4">
    <name type="scientific">Popillia japonica</name>
    <name type="common">Japanese beetle</name>
    <dbReference type="NCBI Taxonomy" id="7064"/>
    <lineage>
        <taxon>Eukaryota</taxon>
        <taxon>Metazoa</taxon>
        <taxon>Ecdysozoa</taxon>
        <taxon>Arthropoda</taxon>
        <taxon>Hexapoda</taxon>
        <taxon>Insecta</taxon>
        <taxon>Pterygota</taxon>
        <taxon>Neoptera</taxon>
        <taxon>Endopterygota</taxon>
        <taxon>Coleoptera</taxon>
        <taxon>Polyphaga</taxon>
        <taxon>Scarabaeiformia</taxon>
        <taxon>Scarabaeidae</taxon>
        <taxon>Rutelinae</taxon>
        <taxon>Popillia</taxon>
    </lineage>
</organism>
<name>A0AAW1K236_POPJA</name>
<dbReference type="PANTHER" id="PTHR46599">
    <property type="entry name" value="PIGGYBAC TRANSPOSABLE ELEMENT-DERIVED PROTEIN 4"/>
    <property type="match status" value="1"/>
</dbReference>
<proteinExistence type="predicted"/>
<protein>
    <submittedName>
        <fullName evidence="3">Transposase IS4</fullName>
    </submittedName>
</protein>
<feature type="region of interest" description="Disordered" evidence="1">
    <location>
        <begin position="1"/>
        <end position="25"/>
    </location>
</feature>
<dbReference type="Pfam" id="PF03999">
    <property type="entry name" value="MAP65_ASE1"/>
    <property type="match status" value="1"/>
</dbReference>
<feature type="domain" description="PiggyBac transposable element-derived protein" evidence="2">
    <location>
        <begin position="33"/>
        <end position="133"/>
    </location>
</feature>
<comment type="caution">
    <text evidence="3">The sequence shown here is derived from an EMBL/GenBank/DDBJ whole genome shotgun (WGS) entry which is preliminary data.</text>
</comment>
<feature type="compositionally biased region" description="Polar residues" evidence="1">
    <location>
        <begin position="363"/>
        <end position="374"/>
    </location>
</feature>
<dbReference type="AlphaFoldDB" id="A0AAW1K236"/>
<gene>
    <name evidence="3" type="ORF">QE152_g25650</name>
</gene>